<dbReference type="InterPro" id="IPR051531">
    <property type="entry name" value="N-acetyltransferase"/>
</dbReference>
<name>A0A7Y6M999_9ACTN</name>
<reference evidence="2 3" key="1">
    <citation type="submission" date="2020-06" db="EMBL/GenBank/DDBJ databases">
        <authorList>
            <person name="Chanama M."/>
        </authorList>
    </citation>
    <scope>NUCLEOTIDE SEQUENCE [LARGE SCALE GENOMIC DNA]</scope>
    <source>
        <strain evidence="2 3">TBRC6557</strain>
    </source>
</reference>
<dbReference type="InterPro" id="IPR000182">
    <property type="entry name" value="GNAT_dom"/>
</dbReference>
<dbReference type="AlphaFoldDB" id="A0A7Y6M999"/>
<proteinExistence type="predicted"/>
<protein>
    <submittedName>
        <fullName evidence="2">GNAT family N-acetyltransferase</fullName>
    </submittedName>
</protein>
<dbReference type="PANTHER" id="PTHR43792:SF1">
    <property type="entry name" value="N-ACETYLTRANSFERASE DOMAIN-CONTAINING PROTEIN"/>
    <property type="match status" value="1"/>
</dbReference>
<dbReference type="Gene3D" id="3.40.630.30">
    <property type="match status" value="1"/>
</dbReference>
<evidence type="ECO:0000313" key="3">
    <source>
        <dbReference type="Proteomes" id="UP000546126"/>
    </source>
</evidence>
<organism evidence="2 3">
    <name type="scientific">Nonomuraea rhodomycinica</name>
    <dbReference type="NCBI Taxonomy" id="1712872"/>
    <lineage>
        <taxon>Bacteria</taxon>
        <taxon>Bacillati</taxon>
        <taxon>Actinomycetota</taxon>
        <taxon>Actinomycetes</taxon>
        <taxon>Streptosporangiales</taxon>
        <taxon>Streptosporangiaceae</taxon>
        <taxon>Nonomuraea</taxon>
    </lineage>
</organism>
<dbReference type="SUPFAM" id="SSF55729">
    <property type="entry name" value="Acyl-CoA N-acyltransferases (Nat)"/>
    <property type="match status" value="1"/>
</dbReference>
<dbReference type="EMBL" id="JABWGO010000001">
    <property type="protein sequence ID" value="NUW38540.1"/>
    <property type="molecule type" value="Genomic_DNA"/>
</dbReference>
<dbReference type="Pfam" id="PF13302">
    <property type="entry name" value="Acetyltransf_3"/>
    <property type="match status" value="1"/>
</dbReference>
<keyword evidence="2" id="KW-0808">Transferase</keyword>
<evidence type="ECO:0000259" key="1">
    <source>
        <dbReference type="PROSITE" id="PS51186"/>
    </source>
</evidence>
<gene>
    <name evidence="2" type="ORF">HT134_00130</name>
</gene>
<dbReference type="GO" id="GO:0016747">
    <property type="term" value="F:acyltransferase activity, transferring groups other than amino-acyl groups"/>
    <property type="evidence" value="ECO:0007669"/>
    <property type="project" value="InterPro"/>
</dbReference>
<dbReference type="RefSeq" id="WP_175598195.1">
    <property type="nucleotide sequence ID" value="NZ_JABWGO010000001.1"/>
</dbReference>
<sequence>MLKPDYPLTTPRLTLRPFTPDDLDAVHAFESRPDVTRYLYWETRDLDATRAGLDTKISRTAIADEGDALNLAVVRRDTGHLIGLALLVWTSRQHLQGEIGYILHPDHHGHGFATEAARQMLRLGFEELHLHRIVGRLDGRNTASARVLEKLGMRREAHLIHNEHVKGEWTDEVIYAMLATEWTP</sequence>
<dbReference type="CDD" id="cd04301">
    <property type="entry name" value="NAT_SF"/>
    <property type="match status" value="1"/>
</dbReference>
<dbReference type="Proteomes" id="UP000546126">
    <property type="component" value="Unassembled WGS sequence"/>
</dbReference>
<dbReference type="InterPro" id="IPR016181">
    <property type="entry name" value="Acyl_CoA_acyltransferase"/>
</dbReference>
<comment type="caution">
    <text evidence="2">The sequence shown here is derived from an EMBL/GenBank/DDBJ whole genome shotgun (WGS) entry which is preliminary data.</text>
</comment>
<evidence type="ECO:0000313" key="2">
    <source>
        <dbReference type="EMBL" id="NUW38540.1"/>
    </source>
</evidence>
<keyword evidence="3" id="KW-1185">Reference proteome</keyword>
<dbReference type="PROSITE" id="PS51186">
    <property type="entry name" value="GNAT"/>
    <property type="match status" value="1"/>
</dbReference>
<feature type="domain" description="N-acetyltransferase" evidence="1">
    <location>
        <begin position="13"/>
        <end position="180"/>
    </location>
</feature>
<accession>A0A7Y6M999</accession>
<dbReference type="PANTHER" id="PTHR43792">
    <property type="entry name" value="GNAT FAMILY, PUTATIVE (AFU_ORTHOLOGUE AFUA_3G00765)-RELATED-RELATED"/>
    <property type="match status" value="1"/>
</dbReference>